<dbReference type="VEuPathDB" id="FungiDB:jhhlp_001610"/>
<sequence length="550" mass="59337">MAAVVEIPQRASITNIIFSLLLVALCVLSYVLLLILFLDPGTYRLDSLIYVDTRLPITPAVAVGLVSALLAGATSAFTTRCVEQSLWLKLVPREVKQPLTVGESHRLAQWSTSPLERVKYVLTGKFWLLKLSGPLLLATAIVAPVLLAGISQTDIVDVNDTRTAHQVDVWDPYINVFNNVNRGGSSRDLNLEIALTGSFSNFSAPVANVCGDDDDDSVVCSVTARSAAIFAKCSSYTAGNDDGMGIPSCRDSSVMVSDFCSDIVPSLCANLTCGSPSTFANFIVSREASCGSSDSTSCGKTPGEWGAVFGVWVGGVEFNEADKYIINTVDCELQYGNITVTQVGSQPPVVDRNSFEKSEYLLSDYESAISNVRTFIWDVNAEDNPLSFTLRVVGTGWNDLYLNPTAYGLLGIDAVNNAESVARRLENAFDYVTLSAFARNPSASDIVQTKRLPTRVYVYNKLMLLILLVPLVATIAGSWGRWAVGSDEDVIGYNPLAIASRGPVYGLFPTSFITDSKYRKNCKDMKVKGYLDATGSGQPGVARAGLFVEQ</sequence>
<feature type="transmembrane region" description="Helical" evidence="1">
    <location>
        <begin position="127"/>
        <end position="150"/>
    </location>
</feature>
<organism evidence="2 3">
    <name type="scientific">Lomentospora prolificans</name>
    <dbReference type="NCBI Taxonomy" id="41688"/>
    <lineage>
        <taxon>Eukaryota</taxon>
        <taxon>Fungi</taxon>
        <taxon>Dikarya</taxon>
        <taxon>Ascomycota</taxon>
        <taxon>Pezizomycotina</taxon>
        <taxon>Sordariomycetes</taxon>
        <taxon>Hypocreomycetidae</taxon>
        <taxon>Microascales</taxon>
        <taxon>Microascaceae</taxon>
        <taxon>Lomentospora</taxon>
    </lineage>
</organism>
<dbReference type="STRING" id="41688.A0A2N3NIQ3"/>
<accession>A0A2N3NIQ3</accession>
<dbReference type="InParanoid" id="A0A2N3NIQ3"/>
<dbReference type="OrthoDB" id="5144532at2759"/>
<keyword evidence="1" id="KW-0812">Transmembrane</keyword>
<dbReference type="EMBL" id="NLAX01000004">
    <property type="protein sequence ID" value="PKS12310.1"/>
    <property type="molecule type" value="Genomic_DNA"/>
</dbReference>
<proteinExistence type="predicted"/>
<protein>
    <submittedName>
        <fullName evidence="2">Uncharacterized protein</fullName>
    </submittedName>
</protein>
<evidence type="ECO:0000313" key="2">
    <source>
        <dbReference type="EMBL" id="PKS12310.1"/>
    </source>
</evidence>
<gene>
    <name evidence="2" type="ORF">jhhlp_001610</name>
</gene>
<dbReference type="AlphaFoldDB" id="A0A2N3NIQ3"/>
<evidence type="ECO:0000256" key="1">
    <source>
        <dbReference type="SAM" id="Phobius"/>
    </source>
</evidence>
<evidence type="ECO:0000313" key="3">
    <source>
        <dbReference type="Proteomes" id="UP000233524"/>
    </source>
</evidence>
<name>A0A2N3NIQ3_9PEZI</name>
<keyword evidence="1" id="KW-0472">Membrane</keyword>
<feature type="transmembrane region" description="Helical" evidence="1">
    <location>
        <begin position="12"/>
        <end position="37"/>
    </location>
</feature>
<keyword evidence="3" id="KW-1185">Reference proteome</keyword>
<dbReference type="Proteomes" id="UP000233524">
    <property type="component" value="Unassembled WGS sequence"/>
</dbReference>
<reference evidence="2 3" key="1">
    <citation type="journal article" date="2017" name="G3 (Bethesda)">
        <title>First Draft Genome Sequence of the Pathogenic Fungus Lomentospora prolificans (Formerly Scedosporium prolificans).</title>
        <authorList>
            <person name="Luo R."/>
            <person name="Zimin A."/>
            <person name="Workman R."/>
            <person name="Fan Y."/>
            <person name="Pertea G."/>
            <person name="Grossman N."/>
            <person name="Wear M.P."/>
            <person name="Jia B."/>
            <person name="Miller H."/>
            <person name="Casadevall A."/>
            <person name="Timp W."/>
            <person name="Zhang S.X."/>
            <person name="Salzberg S.L."/>
        </authorList>
    </citation>
    <scope>NUCLEOTIDE SEQUENCE [LARGE SCALE GENOMIC DNA]</scope>
    <source>
        <strain evidence="2 3">JHH-5317</strain>
    </source>
</reference>
<keyword evidence="1" id="KW-1133">Transmembrane helix</keyword>
<comment type="caution">
    <text evidence="2">The sequence shown here is derived from an EMBL/GenBank/DDBJ whole genome shotgun (WGS) entry which is preliminary data.</text>
</comment>
<feature type="transmembrane region" description="Helical" evidence="1">
    <location>
        <begin position="57"/>
        <end position="79"/>
    </location>
</feature>